<organism evidence="1 2">
    <name type="scientific">Entamoeba invadens IP1</name>
    <dbReference type="NCBI Taxonomy" id="370355"/>
    <lineage>
        <taxon>Eukaryota</taxon>
        <taxon>Amoebozoa</taxon>
        <taxon>Evosea</taxon>
        <taxon>Archamoebae</taxon>
        <taxon>Mastigamoebida</taxon>
        <taxon>Entamoebidae</taxon>
        <taxon>Entamoeba</taxon>
    </lineage>
</organism>
<dbReference type="RefSeq" id="XP_004258496.1">
    <property type="nucleotide sequence ID" value="XM_004258448.1"/>
</dbReference>
<dbReference type="VEuPathDB" id="AmoebaDB:EIN_521020"/>
<proteinExistence type="predicted"/>
<dbReference type="GeneID" id="14890709"/>
<evidence type="ECO:0000313" key="2">
    <source>
        <dbReference type="Proteomes" id="UP000014680"/>
    </source>
</evidence>
<dbReference type="KEGG" id="eiv:EIN_521020"/>
<protein>
    <submittedName>
        <fullName evidence="1">Uncharacterized protein</fullName>
    </submittedName>
</protein>
<keyword evidence="2" id="KW-1185">Reference proteome</keyword>
<dbReference type="Proteomes" id="UP000014680">
    <property type="component" value="Unassembled WGS sequence"/>
</dbReference>
<sequence>MWKKFEVKTIVISLISFSPSMSPDQMVSSIICAPSFKIDNYTPTIQYIKQQIDLTKRKMYGTLPKSIKELTFQGIYSKTVSGSQFVQDKIIYKDENGDDRTMFMFFSLLQLEILKNNQAVLGDGTFQCVPLMFSQLYTLHFVMMDLFFRVVLF</sequence>
<dbReference type="EMBL" id="KB206450">
    <property type="protein sequence ID" value="ELP91725.1"/>
    <property type="molecule type" value="Genomic_DNA"/>
</dbReference>
<gene>
    <name evidence="1" type="ORF">EIN_521020</name>
</gene>
<accession>A0A0A1UD72</accession>
<dbReference type="AlphaFoldDB" id="A0A0A1UD72"/>
<name>A0A0A1UD72_ENTIV</name>
<evidence type="ECO:0000313" key="1">
    <source>
        <dbReference type="EMBL" id="ELP91725.1"/>
    </source>
</evidence>
<dbReference type="OrthoDB" id="8195004at2759"/>
<reference evidence="1 2" key="1">
    <citation type="submission" date="2012-10" db="EMBL/GenBank/DDBJ databases">
        <authorList>
            <person name="Zafar N."/>
            <person name="Inman J."/>
            <person name="Hall N."/>
            <person name="Lorenzi H."/>
            <person name="Caler E."/>
        </authorList>
    </citation>
    <scope>NUCLEOTIDE SEQUENCE [LARGE SCALE GENOMIC DNA]</scope>
    <source>
        <strain evidence="1 2">IP1</strain>
    </source>
</reference>